<dbReference type="InterPro" id="IPR035952">
    <property type="entry name" value="Rhomboid-like_sf"/>
</dbReference>
<evidence type="ECO:0000256" key="5">
    <source>
        <dbReference type="ARBA" id="ARBA00022989"/>
    </source>
</evidence>
<comment type="subcellular location">
    <subcellularLocation>
        <location evidence="1">Membrane</location>
        <topology evidence="1">Multi-pass membrane protein</topology>
    </subcellularLocation>
</comment>
<feature type="domain" description="Peptidase S54 rhomboid" evidence="9">
    <location>
        <begin position="77"/>
        <end position="222"/>
    </location>
</feature>
<dbReference type="RefSeq" id="WP_146369226.1">
    <property type="nucleotide sequence ID" value="NZ_SJPP01000001.1"/>
</dbReference>
<reference evidence="10 11" key="1">
    <citation type="submission" date="2019-02" db="EMBL/GenBank/DDBJ databases">
        <title>Deep-cultivation of Planctomycetes and their phenomic and genomic characterization uncovers novel biology.</title>
        <authorList>
            <person name="Wiegand S."/>
            <person name="Jogler M."/>
            <person name="Boedeker C."/>
            <person name="Pinto D."/>
            <person name="Vollmers J."/>
            <person name="Rivas-Marin E."/>
            <person name="Kohn T."/>
            <person name="Peeters S.H."/>
            <person name="Heuer A."/>
            <person name="Rast P."/>
            <person name="Oberbeckmann S."/>
            <person name="Bunk B."/>
            <person name="Jeske O."/>
            <person name="Meyerdierks A."/>
            <person name="Storesund J.E."/>
            <person name="Kallscheuer N."/>
            <person name="Luecker S."/>
            <person name="Lage O.M."/>
            <person name="Pohl T."/>
            <person name="Merkel B.J."/>
            <person name="Hornburger P."/>
            <person name="Mueller R.-W."/>
            <person name="Bruemmer F."/>
            <person name="Labrenz M."/>
            <person name="Spormann A.M."/>
            <person name="Op Den Camp H."/>
            <person name="Overmann J."/>
            <person name="Amann R."/>
            <person name="Jetten M.S.M."/>
            <person name="Mascher T."/>
            <person name="Medema M.H."/>
            <person name="Devos D.P."/>
            <person name="Kaster A.-K."/>
            <person name="Ovreas L."/>
            <person name="Rohde M."/>
            <person name="Galperin M.Y."/>
            <person name="Jogler C."/>
        </authorList>
    </citation>
    <scope>NUCLEOTIDE SEQUENCE [LARGE SCALE GENOMIC DNA]</scope>
    <source>
        <strain evidence="10 11">CA54</strain>
    </source>
</reference>
<gene>
    <name evidence="10" type="primary">glpG_2</name>
    <name evidence="10" type="ORF">CA54_04520</name>
</gene>
<organism evidence="10 11">
    <name type="scientific">Symmachiella macrocystis</name>
    <dbReference type="NCBI Taxonomy" id="2527985"/>
    <lineage>
        <taxon>Bacteria</taxon>
        <taxon>Pseudomonadati</taxon>
        <taxon>Planctomycetota</taxon>
        <taxon>Planctomycetia</taxon>
        <taxon>Planctomycetales</taxon>
        <taxon>Planctomycetaceae</taxon>
        <taxon>Symmachiella</taxon>
    </lineage>
</organism>
<dbReference type="PANTHER" id="PTHR43731">
    <property type="entry name" value="RHOMBOID PROTEASE"/>
    <property type="match status" value="1"/>
</dbReference>
<keyword evidence="5 8" id="KW-1133">Transmembrane helix</keyword>
<keyword evidence="11" id="KW-1185">Reference proteome</keyword>
<feature type="transmembrane region" description="Helical" evidence="8">
    <location>
        <begin position="142"/>
        <end position="164"/>
    </location>
</feature>
<evidence type="ECO:0000256" key="2">
    <source>
        <dbReference type="ARBA" id="ARBA00009045"/>
    </source>
</evidence>
<feature type="transmembrane region" description="Helical" evidence="8">
    <location>
        <begin position="82"/>
        <end position="106"/>
    </location>
</feature>
<keyword evidence="6 8" id="KW-0472">Membrane</keyword>
<dbReference type="SMART" id="SM01160">
    <property type="entry name" value="DUF1751"/>
    <property type="match status" value="1"/>
</dbReference>
<dbReference type="EMBL" id="SJPP01000001">
    <property type="protein sequence ID" value="TWU11644.1"/>
    <property type="molecule type" value="Genomic_DNA"/>
</dbReference>
<evidence type="ECO:0000256" key="1">
    <source>
        <dbReference type="ARBA" id="ARBA00004141"/>
    </source>
</evidence>
<evidence type="ECO:0000313" key="10">
    <source>
        <dbReference type="EMBL" id="TWU11644.1"/>
    </source>
</evidence>
<dbReference type="InterPro" id="IPR050925">
    <property type="entry name" value="Rhomboid_protease_S54"/>
</dbReference>
<protein>
    <submittedName>
        <fullName evidence="10">Rhomboid protease GlpG</fullName>
        <ecNumber evidence="10">3.4.21.105</ecNumber>
    </submittedName>
</protein>
<proteinExistence type="inferred from homology"/>
<feature type="transmembrane region" description="Helical" evidence="8">
    <location>
        <begin position="169"/>
        <end position="189"/>
    </location>
</feature>
<sequence>MGLENRDYARSGNSGGYGGGYGNSGGNWAINYLLVANIAVFLLQQLSKQPVNAGGFIVMDDQISNYLSLSLRSLEQFQIWRLVTYGFCHGSFMHIFFNMYVLWMFGRIVEPIYGSKEFLAFYLTGVVVSGLCHVAIQLVDGNIAGVIGASGGVNAVVFLCAMLYPRMTILFMFVIPIEFRFLAVGYAAIDLFGVIRPGDSVIAHAAHLGGAAFGVAYKYFGWRIMPLLSFGNWKMPKRGPKSNPNIRAYQPPESPPSQNLDSRVDEILIKIQEQGEASLTDEERKILTDASKKYKNRP</sequence>
<keyword evidence="3 8" id="KW-0812">Transmembrane</keyword>
<dbReference type="EC" id="3.4.21.105" evidence="10"/>
<keyword evidence="10" id="KW-0645">Protease</keyword>
<dbReference type="GO" id="GO:0016020">
    <property type="term" value="C:membrane"/>
    <property type="evidence" value="ECO:0007669"/>
    <property type="project" value="UniProtKB-SubCell"/>
</dbReference>
<dbReference type="PANTHER" id="PTHR43731:SF14">
    <property type="entry name" value="PRESENILIN-ASSOCIATED RHOMBOID-LIKE PROTEIN, MITOCHONDRIAL"/>
    <property type="match status" value="1"/>
</dbReference>
<keyword evidence="4 10" id="KW-0378">Hydrolase</keyword>
<evidence type="ECO:0000259" key="9">
    <source>
        <dbReference type="Pfam" id="PF01694"/>
    </source>
</evidence>
<dbReference type="Gene3D" id="1.20.1540.10">
    <property type="entry name" value="Rhomboid-like"/>
    <property type="match status" value="1"/>
</dbReference>
<dbReference type="GO" id="GO:0004252">
    <property type="term" value="F:serine-type endopeptidase activity"/>
    <property type="evidence" value="ECO:0007669"/>
    <property type="project" value="InterPro"/>
</dbReference>
<dbReference type="Proteomes" id="UP000320735">
    <property type="component" value="Unassembled WGS sequence"/>
</dbReference>
<dbReference type="Pfam" id="PF01694">
    <property type="entry name" value="Rhomboid"/>
    <property type="match status" value="1"/>
</dbReference>
<evidence type="ECO:0000256" key="7">
    <source>
        <dbReference type="SAM" id="MobiDB-lite"/>
    </source>
</evidence>
<evidence type="ECO:0000256" key="8">
    <source>
        <dbReference type="SAM" id="Phobius"/>
    </source>
</evidence>
<evidence type="ECO:0000256" key="4">
    <source>
        <dbReference type="ARBA" id="ARBA00022801"/>
    </source>
</evidence>
<feature type="transmembrane region" description="Helical" evidence="8">
    <location>
        <begin position="201"/>
        <end position="220"/>
    </location>
</feature>
<comment type="similarity">
    <text evidence="2">Belongs to the peptidase S54 family.</text>
</comment>
<accession>A0A5C6BMC5</accession>
<dbReference type="SUPFAM" id="SSF144091">
    <property type="entry name" value="Rhomboid-like"/>
    <property type="match status" value="1"/>
</dbReference>
<feature type="region of interest" description="Disordered" evidence="7">
    <location>
        <begin position="241"/>
        <end position="260"/>
    </location>
</feature>
<name>A0A5C6BMC5_9PLAN</name>
<dbReference type="OrthoDB" id="9813074at2"/>
<feature type="transmembrane region" description="Helical" evidence="8">
    <location>
        <begin position="118"/>
        <end position="136"/>
    </location>
</feature>
<dbReference type="InterPro" id="IPR022764">
    <property type="entry name" value="Peptidase_S54_rhomboid_dom"/>
</dbReference>
<dbReference type="GO" id="GO:0006508">
    <property type="term" value="P:proteolysis"/>
    <property type="evidence" value="ECO:0007669"/>
    <property type="project" value="UniProtKB-KW"/>
</dbReference>
<evidence type="ECO:0000256" key="6">
    <source>
        <dbReference type="ARBA" id="ARBA00023136"/>
    </source>
</evidence>
<evidence type="ECO:0000256" key="3">
    <source>
        <dbReference type="ARBA" id="ARBA00022692"/>
    </source>
</evidence>
<comment type="caution">
    <text evidence="10">The sequence shown here is derived from an EMBL/GenBank/DDBJ whole genome shotgun (WGS) entry which is preliminary data.</text>
</comment>
<evidence type="ECO:0000313" key="11">
    <source>
        <dbReference type="Proteomes" id="UP000320735"/>
    </source>
</evidence>
<dbReference type="AlphaFoldDB" id="A0A5C6BMC5"/>